<dbReference type="KEGG" id="hdi:HDIA_2080"/>
<feature type="domain" description="Tryptophan synthase beta chain-like PALP" evidence="5">
    <location>
        <begin position="32"/>
        <end position="317"/>
    </location>
</feature>
<comment type="cofactor">
    <cofactor evidence="1">
        <name>pyridoxal 5'-phosphate</name>
        <dbReference type="ChEBI" id="CHEBI:597326"/>
    </cofactor>
</comment>
<dbReference type="GO" id="GO:0009097">
    <property type="term" value="P:isoleucine biosynthetic process"/>
    <property type="evidence" value="ECO:0007669"/>
    <property type="project" value="TreeGrafter"/>
</dbReference>
<dbReference type="GO" id="GO:0004794">
    <property type="term" value="F:threonine deaminase activity"/>
    <property type="evidence" value="ECO:0007669"/>
    <property type="project" value="UniProtKB-EC"/>
</dbReference>
<dbReference type="InterPro" id="IPR001926">
    <property type="entry name" value="TrpB-like_PALP"/>
</dbReference>
<dbReference type="SUPFAM" id="SSF53686">
    <property type="entry name" value="Tryptophan synthase beta subunit-like PLP-dependent enzymes"/>
    <property type="match status" value="1"/>
</dbReference>
<dbReference type="PROSITE" id="PS00165">
    <property type="entry name" value="DEHYDRATASE_SER_THR"/>
    <property type="match status" value="1"/>
</dbReference>
<evidence type="ECO:0000256" key="3">
    <source>
        <dbReference type="ARBA" id="ARBA00022898"/>
    </source>
</evidence>
<dbReference type="PANTHER" id="PTHR48078">
    <property type="entry name" value="THREONINE DEHYDRATASE, MITOCHONDRIAL-RELATED"/>
    <property type="match status" value="1"/>
</dbReference>
<reference evidence="7" key="1">
    <citation type="submission" date="2017-09" db="EMBL/GenBank/DDBJ databases">
        <title>Genome sequence of Nannocystis excedens DSM 71.</title>
        <authorList>
            <person name="Blom J."/>
        </authorList>
    </citation>
    <scope>NUCLEOTIDE SEQUENCE [LARGE SCALE GENOMIC DNA]</scope>
    <source>
        <strain evidence="7">type strain: E19</strain>
    </source>
</reference>
<organism evidence="6 7">
    <name type="scientific">Hartmannibacter diazotrophicus</name>
    <dbReference type="NCBI Taxonomy" id="1482074"/>
    <lineage>
        <taxon>Bacteria</taxon>
        <taxon>Pseudomonadati</taxon>
        <taxon>Pseudomonadota</taxon>
        <taxon>Alphaproteobacteria</taxon>
        <taxon>Hyphomicrobiales</taxon>
        <taxon>Pleomorphomonadaceae</taxon>
        <taxon>Hartmannibacter</taxon>
    </lineage>
</organism>
<dbReference type="EC" id="4.3.1.19" evidence="6"/>
<evidence type="ECO:0000256" key="1">
    <source>
        <dbReference type="ARBA" id="ARBA00001933"/>
    </source>
</evidence>
<proteinExistence type="inferred from homology"/>
<dbReference type="EMBL" id="LT960614">
    <property type="protein sequence ID" value="SON55621.1"/>
    <property type="molecule type" value="Genomic_DNA"/>
</dbReference>
<keyword evidence="4 6" id="KW-0456">Lyase</keyword>
<dbReference type="Pfam" id="PF00291">
    <property type="entry name" value="PALP"/>
    <property type="match status" value="1"/>
</dbReference>
<evidence type="ECO:0000259" key="5">
    <source>
        <dbReference type="Pfam" id="PF00291"/>
    </source>
</evidence>
<name>A0A2C9D790_9HYPH</name>
<dbReference type="Gene3D" id="3.40.50.1100">
    <property type="match status" value="2"/>
</dbReference>
<evidence type="ECO:0000256" key="4">
    <source>
        <dbReference type="ARBA" id="ARBA00023239"/>
    </source>
</evidence>
<evidence type="ECO:0000313" key="6">
    <source>
        <dbReference type="EMBL" id="SON55621.1"/>
    </source>
</evidence>
<dbReference type="CDD" id="cd01562">
    <property type="entry name" value="Thr-dehyd"/>
    <property type="match status" value="1"/>
</dbReference>
<dbReference type="NCBIfam" id="TIGR02991">
    <property type="entry name" value="ectoine_eutB"/>
    <property type="match status" value="1"/>
</dbReference>
<dbReference type="GO" id="GO:0003941">
    <property type="term" value="F:L-serine ammonia-lyase activity"/>
    <property type="evidence" value="ECO:0007669"/>
    <property type="project" value="TreeGrafter"/>
</dbReference>
<dbReference type="Proteomes" id="UP000223606">
    <property type="component" value="Chromosome 1"/>
</dbReference>
<gene>
    <name evidence="6" type="primary">tdcB_2</name>
    <name evidence="6" type="ORF">HDIA_2080</name>
</gene>
<keyword evidence="7" id="KW-1185">Reference proteome</keyword>
<dbReference type="InterPro" id="IPR014333">
    <property type="entry name" value="Ectoine_EutB"/>
</dbReference>
<dbReference type="InterPro" id="IPR000634">
    <property type="entry name" value="Ser/Thr_deHydtase_PyrdxlP-BS"/>
</dbReference>
<dbReference type="PANTHER" id="PTHR48078:SF6">
    <property type="entry name" value="L-THREONINE DEHYDRATASE CATABOLIC TDCB"/>
    <property type="match status" value="1"/>
</dbReference>
<dbReference type="GO" id="GO:0006567">
    <property type="term" value="P:L-threonine catabolic process"/>
    <property type="evidence" value="ECO:0007669"/>
    <property type="project" value="TreeGrafter"/>
</dbReference>
<dbReference type="AlphaFoldDB" id="A0A2C9D790"/>
<accession>A0A2C9D790</accession>
<dbReference type="InterPro" id="IPR036052">
    <property type="entry name" value="TrpB-like_PALP_sf"/>
</dbReference>
<dbReference type="GO" id="GO:0030170">
    <property type="term" value="F:pyridoxal phosphate binding"/>
    <property type="evidence" value="ECO:0007669"/>
    <property type="project" value="InterPro"/>
</dbReference>
<sequence length="348" mass="36111">MVPRSQKGMMEHPMTLSLADIFAARNAISGIAVRTPLVPSPAMTEVAGAPFLMKLETTQPVGAFKLRGAVNAVSRLPEGTKGVACCSTGNHGRGVAYAAHAKGIRAVVCMSQLVPQAKVDGIRALGADVRIVGRSQDDAHAESIRLCESEGLIEISPFDDPHVVAGQGTIGLEILEDCPELAMLLVPLSGGGLAGGVALAAKAINPAIRVIGITMDRGAAMHASLKAGHPVEVEEVASLADSLGGGIGLQNRLTFDLCRRHLDDVILVTEEEIYRGMQSIYFDERMVAEGASAVGHAALLAGKLPKASGPIATILTGRNVDMAAFTKVVTGEDVPLGDVTVKGQRHAA</sequence>
<dbReference type="NCBIfam" id="NF005680">
    <property type="entry name" value="PRK07476.1"/>
    <property type="match status" value="1"/>
</dbReference>
<evidence type="ECO:0000313" key="7">
    <source>
        <dbReference type="Proteomes" id="UP000223606"/>
    </source>
</evidence>
<dbReference type="GO" id="GO:0006565">
    <property type="term" value="P:L-serine catabolic process"/>
    <property type="evidence" value="ECO:0007669"/>
    <property type="project" value="TreeGrafter"/>
</dbReference>
<comment type="similarity">
    <text evidence="2">Belongs to the serine/threonine dehydratase family.</text>
</comment>
<protein>
    <submittedName>
        <fullName evidence="6">L-threonine dehydratase catabolic TdcB</fullName>
        <ecNumber evidence="6">4.3.1.19</ecNumber>
    </submittedName>
</protein>
<dbReference type="InterPro" id="IPR050147">
    <property type="entry name" value="Ser/Thr_Dehydratase"/>
</dbReference>
<evidence type="ECO:0000256" key="2">
    <source>
        <dbReference type="ARBA" id="ARBA00010869"/>
    </source>
</evidence>
<keyword evidence="3" id="KW-0663">Pyridoxal phosphate</keyword>
<dbReference type="FunFam" id="3.40.50.1100:FF:000005">
    <property type="entry name" value="Threonine dehydratase catabolic"/>
    <property type="match status" value="1"/>
</dbReference>